<keyword evidence="2" id="KW-1185">Reference proteome</keyword>
<evidence type="ECO:0000313" key="1">
    <source>
        <dbReference type="EMBL" id="RNA13148.1"/>
    </source>
</evidence>
<evidence type="ECO:0000313" key="2">
    <source>
        <dbReference type="Proteomes" id="UP000276133"/>
    </source>
</evidence>
<protein>
    <submittedName>
        <fullName evidence="1">Uncharacterized protein</fullName>
    </submittedName>
</protein>
<accession>A0A3M7QQB2</accession>
<organism evidence="1 2">
    <name type="scientific">Brachionus plicatilis</name>
    <name type="common">Marine rotifer</name>
    <name type="synonym">Brachionus muelleri</name>
    <dbReference type="NCBI Taxonomy" id="10195"/>
    <lineage>
        <taxon>Eukaryota</taxon>
        <taxon>Metazoa</taxon>
        <taxon>Spiralia</taxon>
        <taxon>Gnathifera</taxon>
        <taxon>Rotifera</taxon>
        <taxon>Eurotatoria</taxon>
        <taxon>Monogononta</taxon>
        <taxon>Pseudotrocha</taxon>
        <taxon>Ploima</taxon>
        <taxon>Brachionidae</taxon>
        <taxon>Brachionus</taxon>
    </lineage>
</organism>
<gene>
    <name evidence="1" type="ORF">BpHYR1_020178</name>
</gene>
<sequence>MTPHWDEKKFLGFKCSIEPEIDFDFRNKKTNIGKLKKIKTFENFYVNFDHVIMIMNFKYIKFYIQFLIYHSQDLSNL</sequence>
<proteinExistence type="predicted"/>
<comment type="caution">
    <text evidence="1">The sequence shown here is derived from an EMBL/GenBank/DDBJ whole genome shotgun (WGS) entry which is preliminary data.</text>
</comment>
<dbReference type="AlphaFoldDB" id="A0A3M7QQB2"/>
<reference evidence="1 2" key="1">
    <citation type="journal article" date="2018" name="Sci. Rep.">
        <title>Genomic signatures of local adaptation to the degree of environmental predictability in rotifers.</title>
        <authorList>
            <person name="Franch-Gras L."/>
            <person name="Hahn C."/>
            <person name="Garcia-Roger E.M."/>
            <person name="Carmona M.J."/>
            <person name="Serra M."/>
            <person name="Gomez A."/>
        </authorList>
    </citation>
    <scope>NUCLEOTIDE SEQUENCE [LARGE SCALE GENOMIC DNA]</scope>
    <source>
        <strain evidence="1">HYR1</strain>
    </source>
</reference>
<dbReference type="Proteomes" id="UP000276133">
    <property type="component" value="Unassembled WGS sequence"/>
</dbReference>
<name>A0A3M7QQB2_BRAPC</name>
<dbReference type="EMBL" id="REGN01005496">
    <property type="protein sequence ID" value="RNA13148.1"/>
    <property type="molecule type" value="Genomic_DNA"/>
</dbReference>